<feature type="region of interest" description="Disordered" evidence="9">
    <location>
        <begin position="241"/>
        <end position="260"/>
    </location>
</feature>
<feature type="compositionally biased region" description="Basic and acidic residues" evidence="9">
    <location>
        <begin position="169"/>
        <end position="189"/>
    </location>
</feature>
<dbReference type="GO" id="GO:0006351">
    <property type="term" value="P:DNA-templated transcription"/>
    <property type="evidence" value="ECO:0007669"/>
    <property type="project" value="InterPro"/>
</dbReference>
<keyword evidence="12" id="KW-1185">Reference proteome</keyword>
<keyword evidence="8" id="KW-0539">Nucleus</keyword>
<dbReference type="PANTHER" id="PTHR23334:SF3">
    <property type="entry name" value="CCAAT_ENHANCER-BINDING PROTEIN DELTA"/>
    <property type="match status" value="1"/>
</dbReference>
<evidence type="ECO:0000256" key="6">
    <source>
        <dbReference type="ARBA" id="ARBA00023159"/>
    </source>
</evidence>
<dbReference type="GO" id="GO:0000981">
    <property type="term" value="F:DNA-binding transcription factor activity, RNA polymerase II-specific"/>
    <property type="evidence" value="ECO:0000318"/>
    <property type="project" value="GO_Central"/>
</dbReference>
<organism evidence="11 12">
    <name type="scientific">Anolis carolinensis</name>
    <name type="common">Green anole</name>
    <name type="synonym">American chameleon</name>
    <dbReference type="NCBI Taxonomy" id="28377"/>
    <lineage>
        <taxon>Eukaryota</taxon>
        <taxon>Metazoa</taxon>
        <taxon>Chordata</taxon>
        <taxon>Craniata</taxon>
        <taxon>Vertebrata</taxon>
        <taxon>Euteleostomi</taxon>
        <taxon>Lepidosauria</taxon>
        <taxon>Squamata</taxon>
        <taxon>Bifurcata</taxon>
        <taxon>Unidentata</taxon>
        <taxon>Episquamata</taxon>
        <taxon>Toxicofera</taxon>
        <taxon>Iguania</taxon>
        <taxon>Dactyloidae</taxon>
        <taxon>Anolis</taxon>
    </lineage>
</organism>
<proteinExistence type="inferred from homology"/>
<dbReference type="GO" id="GO:0045595">
    <property type="term" value="P:regulation of cell differentiation"/>
    <property type="evidence" value="ECO:0000318"/>
    <property type="project" value="GO_Central"/>
</dbReference>
<dbReference type="Proteomes" id="UP000001646">
    <property type="component" value="Unplaced"/>
</dbReference>
<feature type="compositionally biased region" description="Low complexity" evidence="9">
    <location>
        <begin position="10"/>
        <end position="19"/>
    </location>
</feature>
<dbReference type="AlphaFoldDB" id="H9GID2"/>
<reference evidence="11" key="1">
    <citation type="submission" date="2009-12" db="EMBL/GenBank/DDBJ databases">
        <title>The Genome Sequence of Anolis carolinensis (Green Anole Lizard).</title>
        <authorList>
            <consortium name="The Genome Sequencing Platform"/>
            <person name="Di Palma F."/>
            <person name="Alfoldi J."/>
            <person name="Heiman D."/>
            <person name="Young S."/>
            <person name="Grabherr M."/>
            <person name="Johnson J."/>
            <person name="Lander E.S."/>
            <person name="Lindblad-Toh K."/>
        </authorList>
    </citation>
    <scope>NUCLEOTIDE SEQUENCE [LARGE SCALE GENOMIC DNA]</scope>
    <source>
        <strain evidence="11">JBL SC #1</strain>
    </source>
</reference>
<dbReference type="GO" id="GO:0042802">
    <property type="term" value="F:identical protein binding"/>
    <property type="evidence" value="ECO:0007669"/>
    <property type="project" value="Ensembl"/>
</dbReference>
<dbReference type="STRING" id="28377.ENSACAP00000011756"/>
<keyword evidence="3" id="KW-1017">Isopeptide bond</keyword>
<dbReference type="GO" id="GO:0001228">
    <property type="term" value="F:DNA-binding transcription activator activity, RNA polymerase II-specific"/>
    <property type="evidence" value="ECO:0007669"/>
    <property type="project" value="Ensembl"/>
</dbReference>
<keyword evidence="6" id="KW-0010">Activator</keyword>
<evidence type="ECO:0000256" key="3">
    <source>
        <dbReference type="ARBA" id="ARBA00022499"/>
    </source>
</evidence>
<evidence type="ECO:0000256" key="1">
    <source>
        <dbReference type="ARBA" id="ARBA00004123"/>
    </source>
</evidence>
<dbReference type="GO" id="GO:0045444">
    <property type="term" value="P:fat cell differentiation"/>
    <property type="evidence" value="ECO:0007669"/>
    <property type="project" value="Ensembl"/>
</dbReference>
<dbReference type="InterPro" id="IPR004827">
    <property type="entry name" value="bZIP"/>
</dbReference>
<evidence type="ECO:0000256" key="7">
    <source>
        <dbReference type="ARBA" id="ARBA00023163"/>
    </source>
</evidence>
<keyword evidence="5" id="KW-0238">DNA-binding</keyword>
<name>H9GID2_ANOCA</name>
<protein>
    <submittedName>
        <fullName evidence="11">CCAAT enhancer binding protein delta</fullName>
    </submittedName>
</protein>
<feature type="region of interest" description="Disordered" evidence="9">
    <location>
        <begin position="93"/>
        <end position="125"/>
    </location>
</feature>
<dbReference type="SUPFAM" id="SSF57959">
    <property type="entry name" value="Leucine zipper domain"/>
    <property type="match status" value="1"/>
</dbReference>
<dbReference type="FunCoup" id="H9GID2">
    <property type="interactions" value="5"/>
</dbReference>
<reference evidence="11" key="2">
    <citation type="submission" date="2025-08" db="UniProtKB">
        <authorList>
            <consortium name="Ensembl"/>
        </authorList>
    </citation>
    <scope>IDENTIFICATION</scope>
</reference>
<comment type="subcellular location">
    <subcellularLocation>
        <location evidence="1">Nucleus</location>
    </subcellularLocation>
</comment>
<dbReference type="GeneTree" id="ENSGT00940000163032"/>
<feature type="region of interest" description="Disordered" evidence="9">
    <location>
        <begin position="151"/>
        <end position="209"/>
    </location>
</feature>
<dbReference type="GO" id="GO:0045669">
    <property type="term" value="P:positive regulation of osteoblast differentiation"/>
    <property type="evidence" value="ECO:0007669"/>
    <property type="project" value="Ensembl"/>
</dbReference>
<feature type="compositionally biased region" description="Low complexity" evidence="9">
    <location>
        <begin position="242"/>
        <end position="260"/>
    </location>
</feature>
<evidence type="ECO:0000313" key="12">
    <source>
        <dbReference type="Proteomes" id="UP000001646"/>
    </source>
</evidence>
<evidence type="ECO:0000256" key="9">
    <source>
        <dbReference type="SAM" id="MobiDB-lite"/>
    </source>
</evidence>
<dbReference type="GO" id="GO:0000978">
    <property type="term" value="F:RNA polymerase II cis-regulatory region sequence-specific DNA binding"/>
    <property type="evidence" value="ECO:0000318"/>
    <property type="project" value="GO_Central"/>
</dbReference>
<evidence type="ECO:0000256" key="4">
    <source>
        <dbReference type="ARBA" id="ARBA00023015"/>
    </source>
</evidence>
<dbReference type="InParanoid" id="H9GID2"/>
<dbReference type="Bgee" id="ENSACAG00000012009">
    <property type="expression patterns" value="Expressed in kidney and 9 other cell types or tissues"/>
</dbReference>
<dbReference type="Gene3D" id="1.20.5.170">
    <property type="match status" value="1"/>
</dbReference>
<feature type="domain" description="BZIP" evidence="10">
    <location>
        <begin position="179"/>
        <end position="242"/>
    </location>
</feature>
<dbReference type="GO" id="GO:0048839">
    <property type="term" value="P:inner ear development"/>
    <property type="evidence" value="ECO:0007669"/>
    <property type="project" value="Ensembl"/>
</dbReference>
<dbReference type="InterPro" id="IPR031106">
    <property type="entry name" value="C/EBP"/>
</dbReference>
<keyword evidence="4" id="KW-0805">Transcription regulation</keyword>
<evidence type="ECO:0000256" key="2">
    <source>
        <dbReference type="ARBA" id="ARBA00006951"/>
    </source>
</evidence>
<dbReference type="eggNOG" id="KOG3119">
    <property type="taxonomic scope" value="Eukaryota"/>
</dbReference>
<dbReference type="GO" id="GO:0090575">
    <property type="term" value="C:RNA polymerase II transcription regulator complex"/>
    <property type="evidence" value="ECO:0007669"/>
    <property type="project" value="Ensembl"/>
</dbReference>
<reference evidence="11" key="3">
    <citation type="submission" date="2025-09" db="UniProtKB">
        <authorList>
            <consortium name="Ensembl"/>
        </authorList>
    </citation>
    <scope>IDENTIFICATION</scope>
</reference>
<dbReference type="GO" id="GO:0002244">
    <property type="term" value="P:hematopoietic progenitor cell differentiation"/>
    <property type="evidence" value="ECO:0007669"/>
    <property type="project" value="Ensembl"/>
</dbReference>
<sequence length="260" mass="27927">QGEGPGGRAGPPRDAQSPSPRLPSPSPSPERGGPGRAGDKSAAAPAMYEDESAIDFSSYIDSMAAAVPTLELCHDELFADLFNSNHHGKAAAAGEYLHPAPPPPPGLLLQASVPPGPLRGAVKQEPDWGELAPDSLLPSQIAACAQTVVSLSGQPTPPASPEPAPGSERGGKKCVDRFSPEYRQRRERNNIAVRKSRDKAKRRNQEMQQKLLELTAENERLHKRVEQLSRDLSQVRHYFKQLPPGSFLHSSGSSSAKDCR</sequence>
<dbReference type="PROSITE" id="PS50217">
    <property type="entry name" value="BZIP"/>
    <property type="match status" value="1"/>
</dbReference>
<feature type="compositionally biased region" description="Pro residues" evidence="9">
    <location>
        <begin position="155"/>
        <end position="164"/>
    </location>
</feature>
<dbReference type="FunFam" id="1.20.5.170:FF:000028">
    <property type="entry name" value="CCAAT/enhancer-binding protein beta"/>
    <property type="match status" value="1"/>
</dbReference>
<dbReference type="SMART" id="SM00338">
    <property type="entry name" value="BRLZ"/>
    <property type="match status" value="1"/>
</dbReference>
<dbReference type="PANTHER" id="PTHR23334">
    <property type="entry name" value="CCAAT/ENHANCER BINDING PROTEIN"/>
    <property type="match status" value="1"/>
</dbReference>
<evidence type="ECO:0000256" key="5">
    <source>
        <dbReference type="ARBA" id="ARBA00023125"/>
    </source>
</evidence>
<dbReference type="InterPro" id="IPR046347">
    <property type="entry name" value="bZIP_sf"/>
</dbReference>
<comment type="similarity">
    <text evidence="2">Belongs to the bZIP family. C/EBP subfamily.</text>
</comment>
<accession>H9GID2</accession>
<dbReference type="Pfam" id="PF07716">
    <property type="entry name" value="bZIP_2"/>
    <property type="match status" value="1"/>
</dbReference>
<evidence type="ECO:0000259" key="10">
    <source>
        <dbReference type="PROSITE" id="PS50217"/>
    </source>
</evidence>
<dbReference type="Ensembl" id="ENSACAT00000011999.3">
    <property type="protein sequence ID" value="ENSACAP00000011756.3"/>
    <property type="gene ID" value="ENSACAG00000012009.3"/>
</dbReference>
<evidence type="ECO:0000256" key="8">
    <source>
        <dbReference type="ARBA" id="ARBA00023242"/>
    </source>
</evidence>
<feature type="region of interest" description="Disordered" evidence="9">
    <location>
        <begin position="1"/>
        <end position="46"/>
    </location>
</feature>
<keyword evidence="7" id="KW-0804">Transcription</keyword>
<dbReference type="HOGENOM" id="CLU_043327_2_1_1"/>
<evidence type="ECO:0000313" key="11">
    <source>
        <dbReference type="Ensembl" id="ENSACAP00000011756.3"/>
    </source>
</evidence>
<gene>
    <name evidence="11" type="primary">CEBPD</name>
</gene>
<dbReference type="GO" id="GO:0045892">
    <property type="term" value="P:negative regulation of DNA-templated transcription"/>
    <property type="evidence" value="ECO:0007669"/>
    <property type="project" value="Ensembl"/>
</dbReference>
<dbReference type="GO" id="GO:0006357">
    <property type="term" value="P:regulation of transcription by RNA polymerase II"/>
    <property type="evidence" value="ECO:0000318"/>
    <property type="project" value="GO_Central"/>
</dbReference>